<accession>A0ACC5T1E1</accession>
<dbReference type="Proteomes" id="UP000823773">
    <property type="component" value="Unassembled WGS sequence"/>
</dbReference>
<gene>
    <name evidence="1" type="ORF">J2Z19_004613</name>
</gene>
<keyword evidence="2" id="KW-1185">Reference proteome</keyword>
<comment type="caution">
    <text evidence="1">The sequence shown here is derived from an EMBL/GenBank/DDBJ whole genome shotgun (WGS) entry which is preliminary data.</text>
</comment>
<dbReference type="EMBL" id="JAGGJR010000008">
    <property type="protein sequence ID" value="MBP1874880.1"/>
    <property type="molecule type" value="Genomic_DNA"/>
</dbReference>
<evidence type="ECO:0000313" key="1">
    <source>
        <dbReference type="EMBL" id="MBP1874880.1"/>
    </source>
</evidence>
<reference evidence="1" key="1">
    <citation type="submission" date="2021-03" db="EMBL/GenBank/DDBJ databases">
        <title>Genomic Encyclopedia of Type Strains, Phase IV (KMG-IV): sequencing the most valuable type-strain genomes for metagenomic binning, comparative biology and taxonomic classification.</title>
        <authorList>
            <person name="Goeker M."/>
        </authorList>
    </citation>
    <scope>NUCLEOTIDE SEQUENCE</scope>
    <source>
        <strain evidence="1">DSM 18131</strain>
    </source>
</reference>
<name>A0ACC5T1E1_ENSAD</name>
<sequence length="90" mass="9598">MTTRRTGSIDGRRGTILPALADRLSLFASPTFAAMALVTGFLSDGEPGMLCTTAAASPLTGMAAMYALMSAFHLAPWLRLIAEWRGPLRQ</sequence>
<protein>
    <submittedName>
        <fullName evidence="1">Uncharacterized protein</fullName>
    </submittedName>
</protein>
<evidence type="ECO:0000313" key="2">
    <source>
        <dbReference type="Proteomes" id="UP000823773"/>
    </source>
</evidence>
<organism evidence="1 2">
    <name type="scientific">Ensifer adhaerens</name>
    <name type="common">Sinorhizobium morelense</name>
    <dbReference type="NCBI Taxonomy" id="106592"/>
    <lineage>
        <taxon>Bacteria</taxon>
        <taxon>Pseudomonadati</taxon>
        <taxon>Pseudomonadota</taxon>
        <taxon>Alphaproteobacteria</taxon>
        <taxon>Hyphomicrobiales</taxon>
        <taxon>Rhizobiaceae</taxon>
        <taxon>Sinorhizobium/Ensifer group</taxon>
        <taxon>Ensifer</taxon>
    </lineage>
</organism>
<proteinExistence type="predicted"/>